<dbReference type="Proteomes" id="UP000256645">
    <property type="component" value="Unassembled WGS sequence"/>
</dbReference>
<dbReference type="GO" id="GO:0004040">
    <property type="term" value="F:amidase activity"/>
    <property type="evidence" value="ECO:0007669"/>
    <property type="project" value="UniProtKB-EC"/>
</dbReference>
<dbReference type="EC" id="3.5.1.4" evidence="3"/>
<evidence type="ECO:0000313" key="7">
    <source>
        <dbReference type="EMBL" id="RDW72792.1"/>
    </source>
</evidence>
<dbReference type="AlphaFoldDB" id="A0A3D8RFI5"/>
<dbReference type="PANTHER" id="PTHR46072:SF4">
    <property type="entry name" value="AMIDASE C550.07-RELATED"/>
    <property type="match status" value="1"/>
</dbReference>
<evidence type="ECO:0000256" key="4">
    <source>
        <dbReference type="ARBA" id="ARBA00022801"/>
    </source>
</evidence>
<keyword evidence="8" id="KW-1185">Reference proteome</keyword>
<comment type="caution">
    <text evidence="7">The sequence shown here is derived from an EMBL/GenBank/DDBJ whole genome shotgun (WGS) entry which is preliminary data.</text>
</comment>
<dbReference type="Pfam" id="PF01425">
    <property type="entry name" value="Amidase"/>
    <property type="match status" value="1"/>
</dbReference>
<feature type="active site" description="Charge relay system" evidence="5">
    <location>
        <position position="212"/>
    </location>
</feature>
<evidence type="ECO:0000256" key="5">
    <source>
        <dbReference type="PIRSR" id="PIRSR001221-1"/>
    </source>
</evidence>
<dbReference type="InterPro" id="IPR036928">
    <property type="entry name" value="AS_sf"/>
</dbReference>
<evidence type="ECO:0000256" key="1">
    <source>
        <dbReference type="ARBA" id="ARBA00001311"/>
    </source>
</evidence>
<dbReference type="InterPro" id="IPR023631">
    <property type="entry name" value="Amidase_dom"/>
</dbReference>
<protein>
    <recommendedName>
        <fullName evidence="3">amidase</fullName>
        <ecNumber evidence="3">3.5.1.4</ecNumber>
    </recommendedName>
</protein>
<dbReference type="OrthoDB" id="6428749at2759"/>
<dbReference type="SUPFAM" id="SSF75304">
    <property type="entry name" value="Amidase signature (AS) enzymes"/>
    <property type="match status" value="1"/>
</dbReference>
<reference evidence="7 8" key="1">
    <citation type="journal article" date="2018" name="IMA Fungus">
        <title>IMA Genome-F 9: Draft genome sequence of Annulohypoxylon stygium, Aspergillus mulundensis, Berkeleyomyces basicola (syn. Thielaviopsis basicola), Ceratocystis smalleyi, two Cercospora beticola strains, Coleophoma cylindrospora, Fusarium fracticaudum, Phialophora cf. hyalina, and Morchella septimelata.</title>
        <authorList>
            <person name="Wingfield B.D."/>
            <person name="Bills G.F."/>
            <person name="Dong Y."/>
            <person name="Huang W."/>
            <person name="Nel W.J."/>
            <person name="Swalarsk-Parry B.S."/>
            <person name="Vaghefi N."/>
            <person name="Wilken P.M."/>
            <person name="An Z."/>
            <person name="de Beer Z.W."/>
            <person name="De Vos L."/>
            <person name="Chen L."/>
            <person name="Duong T.A."/>
            <person name="Gao Y."/>
            <person name="Hammerbacher A."/>
            <person name="Kikkert J.R."/>
            <person name="Li Y."/>
            <person name="Li H."/>
            <person name="Li K."/>
            <person name="Li Q."/>
            <person name="Liu X."/>
            <person name="Ma X."/>
            <person name="Naidoo K."/>
            <person name="Pethybridge S.J."/>
            <person name="Sun J."/>
            <person name="Steenkamp E.T."/>
            <person name="van der Nest M.A."/>
            <person name="van Wyk S."/>
            <person name="Wingfield M.J."/>
            <person name="Xiong C."/>
            <person name="Yue Q."/>
            <person name="Zhang X."/>
        </authorList>
    </citation>
    <scope>NUCLEOTIDE SEQUENCE [LARGE SCALE GENOMIC DNA]</scope>
    <source>
        <strain evidence="7 8">BP6252</strain>
    </source>
</reference>
<evidence type="ECO:0000256" key="3">
    <source>
        <dbReference type="ARBA" id="ARBA00012922"/>
    </source>
</evidence>
<feature type="active site" description="Acyl-ester intermediate" evidence="5">
    <location>
        <position position="236"/>
    </location>
</feature>
<dbReference type="EMBL" id="PDLM01000007">
    <property type="protein sequence ID" value="RDW72792.1"/>
    <property type="molecule type" value="Genomic_DNA"/>
</dbReference>
<dbReference type="InterPro" id="IPR020556">
    <property type="entry name" value="Amidase_CS"/>
</dbReference>
<dbReference type="STRING" id="1849047.A0A3D8RFI5"/>
<keyword evidence="4" id="KW-0378">Hydrolase</keyword>
<evidence type="ECO:0000259" key="6">
    <source>
        <dbReference type="Pfam" id="PF01425"/>
    </source>
</evidence>
<sequence>MGFNTTEGWEVKAAKGKKIQQDSIQKQWLLPEDKLPSKHRLNVLDVPKESGLLSSTELSITESTATKLVEEMAAGTWTAEEVTIAFLKRATIGQQLLNFATEFMSEPAIARAKELDAVFRDTGNISGPLHGVPISFKEHIGFKGRVCNAGFVSWMDFVSPDDAYVVKLLHNAGAIMHVRTNEPQSLMHMDTSNNITGITLNPNNLALSPGGSSGGEGAALAFKCSALGVGTDMGGSIRLPAAFNGVYGLRTTAGRVSGIGIKAAGLGQESIHGVLGPLAHSIDDIDLFMKSILDQKPWVVDSSLAPVPWRPVEAAPSKLTVAILADDGIVAPHPPIARALKFAKEKLVAAGVRVVDWKPVETEKIATMAGKFLFADGGRSHREVLEESKEPLRPLTEWVLSRFPNSMTVYENWGLNYDRELLKGTYHHIMEQSGIDVILGPAYPGTSDQNGTPTYFLYTMVWNVLDFPALVFPSGLKVDQIVDVADSTYKPRNEMDAEEHAKYAPEKYIDAPIGLQLVGKRFHDEELLAIAKVIEKIIKA</sequence>
<evidence type="ECO:0000256" key="2">
    <source>
        <dbReference type="ARBA" id="ARBA00009199"/>
    </source>
</evidence>
<dbReference type="PIRSF" id="PIRSF001221">
    <property type="entry name" value="Amidase_fungi"/>
    <property type="match status" value="1"/>
</dbReference>
<feature type="active site" description="Charge relay system" evidence="5">
    <location>
        <position position="137"/>
    </location>
</feature>
<name>A0A3D8RFI5_9HELO</name>
<comment type="catalytic activity">
    <reaction evidence="1">
        <text>a monocarboxylic acid amide + H2O = a monocarboxylate + NH4(+)</text>
        <dbReference type="Rhea" id="RHEA:12020"/>
        <dbReference type="ChEBI" id="CHEBI:15377"/>
        <dbReference type="ChEBI" id="CHEBI:28938"/>
        <dbReference type="ChEBI" id="CHEBI:35757"/>
        <dbReference type="ChEBI" id="CHEBI:83628"/>
        <dbReference type="EC" id="3.5.1.4"/>
    </reaction>
</comment>
<accession>A0A3D8RFI5</accession>
<feature type="domain" description="Amidase" evidence="6">
    <location>
        <begin position="81"/>
        <end position="528"/>
    </location>
</feature>
<dbReference type="PANTHER" id="PTHR46072">
    <property type="entry name" value="AMIDASE-RELATED-RELATED"/>
    <property type="match status" value="1"/>
</dbReference>
<dbReference type="Gene3D" id="3.90.1300.10">
    <property type="entry name" value="Amidase signature (AS) domain"/>
    <property type="match status" value="1"/>
</dbReference>
<evidence type="ECO:0000313" key="8">
    <source>
        <dbReference type="Proteomes" id="UP000256645"/>
    </source>
</evidence>
<dbReference type="PROSITE" id="PS00571">
    <property type="entry name" value="AMIDASES"/>
    <property type="match status" value="1"/>
</dbReference>
<gene>
    <name evidence="7" type="ORF">BP6252_06699</name>
</gene>
<organism evidence="7 8">
    <name type="scientific">Coleophoma cylindrospora</name>
    <dbReference type="NCBI Taxonomy" id="1849047"/>
    <lineage>
        <taxon>Eukaryota</taxon>
        <taxon>Fungi</taxon>
        <taxon>Dikarya</taxon>
        <taxon>Ascomycota</taxon>
        <taxon>Pezizomycotina</taxon>
        <taxon>Leotiomycetes</taxon>
        <taxon>Helotiales</taxon>
        <taxon>Dermateaceae</taxon>
        <taxon>Coleophoma</taxon>
    </lineage>
</organism>
<proteinExistence type="inferred from homology"/>
<comment type="similarity">
    <text evidence="2">Belongs to the amidase family.</text>
</comment>